<keyword evidence="2" id="KW-1185">Reference proteome</keyword>
<organism evidence="1 2">
    <name type="scientific">Pedobacter africanus</name>
    <dbReference type="NCBI Taxonomy" id="151894"/>
    <lineage>
        <taxon>Bacteria</taxon>
        <taxon>Pseudomonadati</taxon>
        <taxon>Bacteroidota</taxon>
        <taxon>Sphingobacteriia</taxon>
        <taxon>Sphingobacteriales</taxon>
        <taxon>Sphingobacteriaceae</taxon>
        <taxon>Pedobacter</taxon>
    </lineage>
</organism>
<proteinExistence type="predicted"/>
<comment type="caution">
    <text evidence="1">The sequence shown here is derived from an EMBL/GenBank/DDBJ whole genome shotgun (WGS) entry which is preliminary data.</text>
</comment>
<evidence type="ECO:0000313" key="2">
    <source>
        <dbReference type="Proteomes" id="UP001246858"/>
    </source>
</evidence>
<protein>
    <submittedName>
        <fullName evidence="1">Uncharacterized protein</fullName>
    </submittedName>
</protein>
<sequence>MLKYQYIKYALCFLMLFAAFSCKKDTGNYDYHEINSVDFSGINSSYNALLGQKFQINPVLKFSLDNSGNADRYSYEWFALNKADVLPAEKRKNLATTRNLDIVLQIPSGVYDVYYNVTDKETGVTYRTTFVLRVETTIYEGWMVMNDVNGNARVDMISKINDQYTTIFDVLGTTGSELALKGKPLSVNCYTYNFSTYGIYFSTDQGTNRVDPETFKWKNTYNLAYEVVANVPAGFHADFLAPVKIETGNSYMYSGGNVYYYFYIYQINYGTPINLVKGESTSFRAAPFVISLRDPATFTATAVMFDVDKKRFLRHNNNDANVSTFSANSLFDFNNVGMDLLHMEYSPFNGGDVFAILKNPAGKIYLARFNASTGIQTYFDEIQATDIAVAEKFAVSPVYGYLFYSAGGKVYEYDTSLKTSKLMLNKGAEKISLMKFHEFGRAGSSRPYYQSRRNQLMVCSYDPALPADKNGKMELFEVPSLNGDLVKGETYSGFGKIVSVDYRER</sequence>
<dbReference type="EMBL" id="JAVDTF010000002">
    <property type="protein sequence ID" value="MDR6783985.1"/>
    <property type="molecule type" value="Genomic_DNA"/>
</dbReference>
<reference evidence="1" key="1">
    <citation type="submission" date="2023-07" db="EMBL/GenBank/DDBJ databases">
        <title>Sorghum-associated microbial communities from plants grown in Nebraska, USA.</title>
        <authorList>
            <person name="Schachtman D."/>
        </authorList>
    </citation>
    <scope>NUCLEOTIDE SEQUENCE</scope>
    <source>
        <strain evidence="1">2697</strain>
    </source>
</reference>
<name>A0ACC6KX76_9SPHI</name>
<dbReference type="Proteomes" id="UP001246858">
    <property type="component" value="Unassembled WGS sequence"/>
</dbReference>
<accession>A0ACC6KX76</accession>
<gene>
    <name evidence="1" type="ORF">J2X78_002550</name>
</gene>
<evidence type="ECO:0000313" key="1">
    <source>
        <dbReference type="EMBL" id="MDR6783985.1"/>
    </source>
</evidence>